<sequence>MMAKGLAGMLALCLVGNAISVPLDIPRPRRGFGDNEVESVENSRGDTVTFTLPPIKSTYKEKKRESQTPDPFDDDDDDWEPMQTAPTGGSNIMSLLNLASGLFPGSSGPFQIIVREMIREFLRRDTYPYLLRRHDSKDNEIDIDYKFDSKPPPFQRQETEESDSDSDSDESEEDNDNAAEESVEGGDKDSSSGDNDTNASQEKTASNGDDDGDDDYDSDEPPGGGDGQGGGVLGLLAGLSGGEDGQSDLGSLLAAVSGIVVSLSGDGIDLNNIIASGIGLFVGLLSEGEENPGEILASYLLTSLDTITGGGSKNNGAFFGKLLSKLISGTSANRPQNDQQQTSSPLWTLKMDIVRAFLQFGARILAIGSQSSSNALTI</sequence>
<comment type="caution">
    <text evidence="1">The sequence shown here is derived from an EMBL/GenBank/DDBJ whole genome shotgun (WGS) entry which is preliminary data.</text>
</comment>
<keyword evidence="2" id="KW-1185">Reference proteome</keyword>
<accession>A0ACC0L0Q1</accession>
<dbReference type="EMBL" id="CM046109">
    <property type="protein sequence ID" value="KAI8442342.1"/>
    <property type="molecule type" value="Genomic_DNA"/>
</dbReference>
<protein>
    <submittedName>
        <fullName evidence="1">Uncharacterized protein</fullName>
    </submittedName>
</protein>
<dbReference type="Proteomes" id="UP001064048">
    <property type="component" value="Chromosome 9"/>
</dbReference>
<reference evidence="1 2" key="1">
    <citation type="journal article" date="2022" name="Genome Biol. Evol.">
        <title>The Spruce Budworm Genome: Reconstructing the Evolutionary History of Antifreeze Proteins.</title>
        <authorList>
            <person name="Beliveau C."/>
            <person name="Gagne P."/>
            <person name="Picq S."/>
            <person name="Vernygora O."/>
            <person name="Keeling C.I."/>
            <person name="Pinkney K."/>
            <person name="Doucet D."/>
            <person name="Wen F."/>
            <person name="Johnston J.S."/>
            <person name="Maaroufi H."/>
            <person name="Boyle B."/>
            <person name="Laroche J."/>
            <person name="Dewar K."/>
            <person name="Juretic N."/>
            <person name="Blackburn G."/>
            <person name="Nisole A."/>
            <person name="Brunet B."/>
            <person name="Brandao M."/>
            <person name="Lumley L."/>
            <person name="Duan J."/>
            <person name="Quan G."/>
            <person name="Lucarotti C.J."/>
            <person name="Roe A.D."/>
            <person name="Sperling F.A.H."/>
            <person name="Levesque R.C."/>
            <person name="Cusson M."/>
        </authorList>
    </citation>
    <scope>NUCLEOTIDE SEQUENCE [LARGE SCALE GENOMIC DNA]</scope>
    <source>
        <strain evidence="1">Glfc:IPQL:Cfum</strain>
    </source>
</reference>
<name>A0ACC0L0Q1_CHOFU</name>
<proteinExistence type="predicted"/>
<evidence type="ECO:0000313" key="2">
    <source>
        <dbReference type="Proteomes" id="UP001064048"/>
    </source>
</evidence>
<evidence type="ECO:0000313" key="1">
    <source>
        <dbReference type="EMBL" id="KAI8442342.1"/>
    </source>
</evidence>
<gene>
    <name evidence="1" type="ORF">MSG28_005873</name>
</gene>
<organism evidence="1 2">
    <name type="scientific">Choristoneura fumiferana</name>
    <name type="common">Spruce budworm moth</name>
    <name type="synonym">Archips fumiferana</name>
    <dbReference type="NCBI Taxonomy" id="7141"/>
    <lineage>
        <taxon>Eukaryota</taxon>
        <taxon>Metazoa</taxon>
        <taxon>Ecdysozoa</taxon>
        <taxon>Arthropoda</taxon>
        <taxon>Hexapoda</taxon>
        <taxon>Insecta</taxon>
        <taxon>Pterygota</taxon>
        <taxon>Neoptera</taxon>
        <taxon>Endopterygota</taxon>
        <taxon>Lepidoptera</taxon>
        <taxon>Glossata</taxon>
        <taxon>Ditrysia</taxon>
        <taxon>Tortricoidea</taxon>
        <taxon>Tortricidae</taxon>
        <taxon>Tortricinae</taxon>
        <taxon>Choristoneura</taxon>
    </lineage>
</organism>